<gene>
    <name evidence="5" type="ORF">KP79_PYT09633</name>
</gene>
<dbReference type="InterPro" id="IPR046859">
    <property type="entry name" value="RGPA/RALGAPB_N"/>
</dbReference>
<evidence type="ECO:0000256" key="2">
    <source>
        <dbReference type="ARBA" id="ARBA00022553"/>
    </source>
</evidence>
<dbReference type="EMBL" id="NEDP02002257">
    <property type="protein sequence ID" value="OWF51442.1"/>
    <property type="molecule type" value="Genomic_DNA"/>
</dbReference>
<dbReference type="PANTHER" id="PTHR10063:SF11">
    <property type="entry name" value="RHO GTPASE-ACTIVATING PROTEIN CG5521-RELATED"/>
    <property type="match status" value="1"/>
</dbReference>
<dbReference type="InterPro" id="IPR035974">
    <property type="entry name" value="Rap/Ran-GAP_sf"/>
</dbReference>
<dbReference type="STRING" id="6573.A0A210QRS6"/>
<reference evidence="5 6" key="1">
    <citation type="journal article" date="2017" name="Nat. Ecol. Evol.">
        <title>Scallop genome provides insights into evolution of bilaterian karyotype and development.</title>
        <authorList>
            <person name="Wang S."/>
            <person name="Zhang J."/>
            <person name="Jiao W."/>
            <person name="Li J."/>
            <person name="Xun X."/>
            <person name="Sun Y."/>
            <person name="Guo X."/>
            <person name="Huan P."/>
            <person name="Dong B."/>
            <person name="Zhang L."/>
            <person name="Hu X."/>
            <person name="Sun X."/>
            <person name="Wang J."/>
            <person name="Zhao C."/>
            <person name="Wang Y."/>
            <person name="Wang D."/>
            <person name="Huang X."/>
            <person name="Wang R."/>
            <person name="Lv J."/>
            <person name="Li Y."/>
            <person name="Zhang Z."/>
            <person name="Liu B."/>
            <person name="Lu W."/>
            <person name="Hui Y."/>
            <person name="Liang J."/>
            <person name="Zhou Z."/>
            <person name="Hou R."/>
            <person name="Li X."/>
            <person name="Liu Y."/>
            <person name="Li H."/>
            <person name="Ning X."/>
            <person name="Lin Y."/>
            <person name="Zhao L."/>
            <person name="Xing Q."/>
            <person name="Dou J."/>
            <person name="Li Y."/>
            <person name="Mao J."/>
            <person name="Guo H."/>
            <person name="Dou H."/>
            <person name="Li T."/>
            <person name="Mu C."/>
            <person name="Jiang W."/>
            <person name="Fu Q."/>
            <person name="Fu X."/>
            <person name="Miao Y."/>
            <person name="Liu J."/>
            <person name="Yu Q."/>
            <person name="Li R."/>
            <person name="Liao H."/>
            <person name="Li X."/>
            <person name="Kong Y."/>
            <person name="Jiang Z."/>
            <person name="Chourrout D."/>
            <person name="Li R."/>
            <person name="Bao Z."/>
        </authorList>
    </citation>
    <scope>NUCLEOTIDE SEQUENCE [LARGE SCALE GENOMIC DNA]</scope>
    <source>
        <strain evidence="5 6">PY_sf001</strain>
    </source>
</reference>
<dbReference type="InterPro" id="IPR027107">
    <property type="entry name" value="Tuberin/Ral-act_asu"/>
</dbReference>
<dbReference type="GO" id="GO:0005737">
    <property type="term" value="C:cytoplasm"/>
    <property type="evidence" value="ECO:0007669"/>
    <property type="project" value="TreeGrafter"/>
</dbReference>
<dbReference type="Pfam" id="PF02145">
    <property type="entry name" value="Rap_GAP"/>
    <property type="match status" value="1"/>
</dbReference>
<keyword evidence="6" id="KW-1185">Reference proteome</keyword>
<dbReference type="PROSITE" id="PS50085">
    <property type="entry name" value="RAPGAP"/>
    <property type="match status" value="1"/>
</dbReference>
<evidence type="ECO:0000313" key="5">
    <source>
        <dbReference type="EMBL" id="OWF51442.1"/>
    </source>
</evidence>
<dbReference type="GO" id="GO:0005634">
    <property type="term" value="C:nucleus"/>
    <property type="evidence" value="ECO:0007669"/>
    <property type="project" value="InterPro"/>
</dbReference>
<feature type="region of interest" description="Disordered" evidence="3">
    <location>
        <begin position="1943"/>
        <end position="1965"/>
    </location>
</feature>
<dbReference type="SUPFAM" id="SSF48371">
    <property type="entry name" value="ARM repeat"/>
    <property type="match status" value="1"/>
</dbReference>
<feature type="compositionally biased region" description="Basic and acidic residues" evidence="3">
    <location>
        <begin position="13"/>
        <end position="32"/>
    </location>
</feature>
<comment type="caution">
    <text evidence="5">The sequence shown here is derived from an EMBL/GenBank/DDBJ whole genome shotgun (WGS) entry which is preliminary data.</text>
</comment>
<proteinExistence type="predicted"/>
<feature type="compositionally biased region" description="Polar residues" evidence="3">
    <location>
        <begin position="877"/>
        <end position="895"/>
    </location>
</feature>
<feature type="region of interest" description="Disordered" evidence="3">
    <location>
        <begin position="1"/>
        <end position="32"/>
    </location>
</feature>
<dbReference type="OrthoDB" id="19311at2759"/>
<dbReference type="Gene3D" id="3.40.50.11210">
    <property type="entry name" value="Rap/Ran-GAP"/>
    <property type="match status" value="1"/>
</dbReference>
<evidence type="ECO:0000259" key="4">
    <source>
        <dbReference type="PROSITE" id="PS50085"/>
    </source>
</evidence>
<feature type="domain" description="Rap-GAP" evidence="4">
    <location>
        <begin position="1686"/>
        <end position="1894"/>
    </location>
</feature>
<feature type="compositionally biased region" description="Basic and acidic residues" evidence="3">
    <location>
        <begin position="692"/>
        <end position="706"/>
    </location>
</feature>
<evidence type="ECO:0000313" key="6">
    <source>
        <dbReference type="Proteomes" id="UP000242188"/>
    </source>
</evidence>
<dbReference type="InterPro" id="IPR016024">
    <property type="entry name" value="ARM-type_fold"/>
</dbReference>
<feature type="compositionally biased region" description="Polar residues" evidence="3">
    <location>
        <begin position="753"/>
        <end position="784"/>
    </location>
</feature>
<organism evidence="5 6">
    <name type="scientific">Mizuhopecten yessoensis</name>
    <name type="common">Japanese scallop</name>
    <name type="synonym">Patinopecten yessoensis</name>
    <dbReference type="NCBI Taxonomy" id="6573"/>
    <lineage>
        <taxon>Eukaryota</taxon>
        <taxon>Metazoa</taxon>
        <taxon>Spiralia</taxon>
        <taxon>Lophotrochozoa</taxon>
        <taxon>Mollusca</taxon>
        <taxon>Bivalvia</taxon>
        <taxon>Autobranchia</taxon>
        <taxon>Pteriomorphia</taxon>
        <taxon>Pectinida</taxon>
        <taxon>Pectinoidea</taxon>
        <taxon>Pectinidae</taxon>
        <taxon>Mizuhopecten</taxon>
    </lineage>
</organism>
<name>A0A210QRS6_MIZYE</name>
<dbReference type="FunFam" id="3.40.50.11210:FF:000001">
    <property type="entry name" value="Ral GTPase-activating protein subunit alpha-1 isoform 1"/>
    <property type="match status" value="1"/>
</dbReference>
<evidence type="ECO:0000256" key="3">
    <source>
        <dbReference type="SAM" id="MobiDB-lite"/>
    </source>
</evidence>
<dbReference type="SUPFAM" id="SSF111347">
    <property type="entry name" value="Rap/Ran-GAP"/>
    <property type="match status" value="1"/>
</dbReference>
<accession>A0A210QRS6</accession>
<dbReference type="PANTHER" id="PTHR10063">
    <property type="entry name" value="TUBERIN"/>
    <property type="match status" value="1"/>
</dbReference>
<keyword evidence="1" id="KW-0343">GTPase activation</keyword>
<feature type="region of interest" description="Disordered" evidence="3">
    <location>
        <begin position="682"/>
        <end position="784"/>
    </location>
</feature>
<evidence type="ECO:0000256" key="1">
    <source>
        <dbReference type="ARBA" id="ARBA00022468"/>
    </source>
</evidence>
<dbReference type="GO" id="GO:0005096">
    <property type="term" value="F:GTPase activator activity"/>
    <property type="evidence" value="ECO:0007669"/>
    <property type="project" value="UniProtKB-KW"/>
</dbReference>
<dbReference type="InterPro" id="IPR000331">
    <property type="entry name" value="Rap/Ran_GAP_dom"/>
</dbReference>
<dbReference type="Proteomes" id="UP000242188">
    <property type="component" value="Unassembled WGS sequence"/>
</dbReference>
<keyword evidence="2" id="KW-0597">Phosphoprotein</keyword>
<dbReference type="Pfam" id="PF20412">
    <property type="entry name" value="RALGAPB_N"/>
    <property type="match status" value="1"/>
</dbReference>
<feature type="region of interest" description="Disordered" evidence="3">
    <location>
        <begin position="876"/>
        <end position="897"/>
    </location>
</feature>
<dbReference type="GO" id="GO:0051056">
    <property type="term" value="P:regulation of small GTPase mediated signal transduction"/>
    <property type="evidence" value="ECO:0007669"/>
    <property type="project" value="InterPro"/>
</dbReference>
<protein>
    <submittedName>
        <fullName evidence="5">Ral GTPase-activating protein subunit alpha-2</fullName>
    </submittedName>
</protein>
<sequence length="1977" mass="221547">MSSALAMFRKAPSHGDIRKSAQKVSDPKKDTPTRLKHLRQVLENYEVPDAKSFFEANYSHIYFIFNDNFATVEADLKQRANKAHREELDSILQIFEKILLLLPELVHKRWMFHSIGRIMKKLLHPSNGLKTRKDGMRLFIIWYQILQGNASEECHRIFLQLVPGLGDGVQQELLSSRNSTSEPMDWPDCGGLIAAGEITPILPASGEKLPDNITKHFFDCLLHDMVSEITKVVWLNKEMQEASFIFLFNKFKTTYLTWLLPDFDRSSSIYDPVLEMPEKRKMQDMKSKDLPVNVAECRYSYIKWLALFLVVSNKPEQQTDNEVGCTVGETGGAEDDQKDVADHKVTAGEHMPGSNASTLSTVSHSSEQDSANSSLCYEDVDNDNSIVRSVLFSTRENVNIVHESFRQALLFSFQHAKAIKTVIGVYKDWFQHADQKPIFMQEPCENGTVTSQRDTPEFHHSLSDIMEEEGSSDESVPYTGIRQLISLDPTTDKSKIRNASYLGAIQELADGGDHSQYDIRAGIQKVLQVFITNAANIFLLQTDEENMLTEQVDLCKRVLNIYRFLVMNIKMEQKTWEKMLQVLLCVTSGVLHQIPSDQKWKFLGGRLAQTVFQTLIVTWIKANLNVFVSTELWDEFLQVLSSLTSWPELIQEWAKTMEILTRVLARQVYNLDLHDLPLQRLSEQKAKRKRGRSQDIPKSKNTDKSFSKSWSKNEPQGAGVDKSPSATLGGFERGKYKSDGAGGGRARPDLNKQRSLSGEPSPSHSRTPSNASDTVLYTRSSSEGNLAEASDLVERLKGIDIDSVANQKSLDGYPACNITISVSAYKISDSIGAATPEDQEVAEITLASSLPSAHDMEYSVESASLDRSDDTAFRYSRTPSPLSLHSKSRSPSPCSELTVEGITNHKDCPTPDRDSLHIEMVATEEIPIGKESMEDMKSVLAGGAVIGWTPDVAVVMWRRMLGSLGNINQIEDGENHAIVYEELSFLLETLYKMRDNLGVTVDNMSSPSPPELLPPIHLYAPWLFECLTLSNKYKRGKLLAYQLMCQMVVQRHPVSLPSELVSQFYLALHQGLTSNDQDIINVLVRNAGARFFSMPLLGSTLLISDFIHAAGAVLSAVDITETPRTEAVSVLGALLCFPNHLQEVQVLQNTNLSVSCLHLNEFKEQVINTLLRTGKKEPAGLARCVAVSTIGIFLYEELSHGTLHPKLNEAVTVLLGTLRCINRMVSKLASDMLCMLCDHSDKLLSYDPALPKRIIEVIAATVSTLIPVSKGTNSEEEKKLIMSMMFCMAEWCLRMPIHLLLETTDTDKGCVYKVFEVLNTAVRGHTQESLLQARQLLAGMIQDSDFEFLRDMSGFLRKASTESINSQTGAHSGEQNHDKNTNMEPVELAARTLIGHLVNHLCHFPMGAGAARLNSNIQEHHDNDQCEIDDLKQEIFFASNIQFFVLNQKTLISFIELPAQLDVPGGGVTAGLTTARSVGRVLLRDLTGKYSWESSVLYAPPWCQQGSSTHNAKILLELLNDGSLEPLIIQEDLEALPIASSSVVERLVNEIPHYRSTSQGQDNLNDMLRYIGCASPECLLIPGVALNLESPAPEGFSEEAETNMTQMVIKQKEAELNFYNEHKRDTRRKETLIHMLAKSQMPTEIQDPVSPFQICRMLVDQLGLLAWEKRCHFDLLKKSDKLLREMKHLDNQKCRETHKFAVIYVAEGQEDKNSILSNSGGSKAFEEFVSGLGWEIELETHQGFIGGLQQNRTTGDTAPYYATSLCECIFHVSTRMPSGTDDARHIKMRHLGNDEVHIVWTEHSRDYRRGIIPTEFGDVLIIIYPLTNGLYRVQINKKPEIPFFGPIFDGAILDRKVLPGLVRATAINASRVKRSLIPFYHSFYEERAKNFNMVIQHHVDLTMFEDFSASVFSPVLPPNSTISDQSLDLPPSASSNSLELTQLAGPEQVSPPSGRQSRGRKAQSALWHKGRDNLIFF</sequence>